<dbReference type="InterPro" id="IPR026444">
    <property type="entry name" value="Secre_tail"/>
</dbReference>
<accession>A0A916JJH1</accession>
<dbReference type="NCBIfam" id="TIGR04183">
    <property type="entry name" value="Por_Secre_tail"/>
    <property type="match status" value="1"/>
</dbReference>
<gene>
    <name evidence="4" type="ORF">CRYO30217_00359</name>
</gene>
<dbReference type="Pfam" id="PF18962">
    <property type="entry name" value="Por_Secre_tail"/>
    <property type="match status" value="1"/>
</dbReference>
<protein>
    <recommendedName>
        <fullName evidence="3">Secretion system C-terminal sorting domain-containing protein</fullName>
    </recommendedName>
</protein>
<organism evidence="4 5">
    <name type="scientific">Parvicella tangerina</name>
    <dbReference type="NCBI Taxonomy" id="2829795"/>
    <lineage>
        <taxon>Bacteria</taxon>
        <taxon>Pseudomonadati</taxon>
        <taxon>Bacteroidota</taxon>
        <taxon>Flavobacteriia</taxon>
        <taxon>Flavobacteriales</taxon>
        <taxon>Parvicellaceae</taxon>
        <taxon>Parvicella</taxon>
    </lineage>
</organism>
<feature type="domain" description="Secretion system C-terminal sorting" evidence="3">
    <location>
        <begin position="485"/>
        <end position="558"/>
    </location>
</feature>
<evidence type="ECO:0000313" key="4">
    <source>
        <dbReference type="EMBL" id="CAG5077354.1"/>
    </source>
</evidence>
<dbReference type="Proteomes" id="UP000683507">
    <property type="component" value="Chromosome"/>
</dbReference>
<name>A0A916JJH1_9FLAO</name>
<evidence type="ECO:0000256" key="1">
    <source>
        <dbReference type="ARBA" id="ARBA00022729"/>
    </source>
</evidence>
<dbReference type="RefSeq" id="WP_258540596.1">
    <property type="nucleotide sequence ID" value="NZ_OU015584.1"/>
</dbReference>
<evidence type="ECO:0000313" key="5">
    <source>
        <dbReference type="Proteomes" id="UP000683507"/>
    </source>
</evidence>
<dbReference type="AlphaFoldDB" id="A0A916JJH1"/>
<sequence>MKKLLLPMCLSLSFLSSAQTFTLDTNSVSATLQTKGVLFNDFNNSEAGFEALQGDGTTTIFSTSLWMAGKNVNNQIYGSIGTYGQNTESYITGPLSIIQGTDTTAPEPYGAATITSSVQQQYNQIYTITSHEISLFRSYMNCLNDPLCDENLTFPGYTIPPSILNWPAHGDLSQGYDFFLTPYYDIDGDQVYNPQAGDYPCIKGDKYALIILNDKNPNNSTIDPVGIEIHVEVYAFDRDISSPVDRTIFVGYDIINRSTQLLKDFYVGVFADLDIGCGTDDFIGSIPELNSFFGYNASMTDNTCFSNIGYGATPPAQGVVFLNQDMASCISFHTGSSGYSSMPSTPSEYYNCLQGKFKDGTTMYYGGDGHTGSSGVTTTPTSFQYPENPPAGFQPWTEFTQGNTGGDRTVLGSLGKDTLRPGDVIELDLAYLYSRAASGDNLSSIQTLQNEIPLIQQFYDDSIQDCFSGDLSLSVAESNEPAFSVYPNPFNDRLIIDNAGNEEALFYAIYNNTGQLIDKGRVGSNSIVQHDTSQLPSGAYLTRIYNEKLTLNYSKVLIK</sequence>
<evidence type="ECO:0000256" key="2">
    <source>
        <dbReference type="SAM" id="SignalP"/>
    </source>
</evidence>
<reference evidence="4" key="1">
    <citation type="submission" date="2021-04" db="EMBL/GenBank/DDBJ databases">
        <authorList>
            <person name="Rodrigo-Torres L."/>
            <person name="Arahal R. D."/>
            <person name="Lucena T."/>
        </authorList>
    </citation>
    <scope>NUCLEOTIDE SEQUENCE</scope>
    <source>
        <strain evidence="4">AS29M-1</strain>
    </source>
</reference>
<feature type="chain" id="PRO_5037020282" description="Secretion system C-terminal sorting domain-containing protein" evidence="2">
    <location>
        <begin position="19"/>
        <end position="559"/>
    </location>
</feature>
<keyword evidence="1 2" id="KW-0732">Signal</keyword>
<feature type="signal peptide" evidence="2">
    <location>
        <begin position="1"/>
        <end position="18"/>
    </location>
</feature>
<keyword evidence="5" id="KW-1185">Reference proteome</keyword>
<dbReference type="KEGG" id="ptan:CRYO30217_00359"/>
<proteinExistence type="predicted"/>
<dbReference type="EMBL" id="OU015584">
    <property type="protein sequence ID" value="CAG5077354.1"/>
    <property type="molecule type" value="Genomic_DNA"/>
</dbReference>
<evidence type="ECO:0000259" key="3">
    <source>
        <dbReference type="Pfam" id="PF18962"/>
    </source>
</evidence>